<dbReference type="GO" id="GO:0008474">
    <property type="term" value="F:palmitoyl-(protein) hydrolase activity"/>
    <property type="evidence" value="ECO:0007669"/>
    <property type="project" value="TreeGrafter"/>
</dbReference>
<dbReference type="Gene3D" id="3.40.50.1820">
    <property type="entry name" value="alpha/beta hydrolase"/>
    <property type="match status" value="1"/>
</dbReference>
<proteinExistence type="inferred from homology"/>
<dbReference type="PANTHER" id="PTHR10655">
    <property type="entry name" value="LYSOPHOSPHOLIPASE-RELATED"/>
    <property type="match status" value="1"/>
</dbReference>
<dbReference type="GO" id="GO:0052689">
    <property type="term" value="F:carboxylic ester hydrolase activity"/>
    <property type="evidence" value="ECO:0007669"/>
    <property type="project" value="TreeGrafter"/>
</dbReference>
<evidence type="ECO:0000313" key="5">
    <source>
        <dbReference type="Proteomes" id="UP001303115"/>
    </source>
</evidence>
<comment type="similarity">
    <text evidence="1">Belongs to the AB hydrolase superfamily. AB hydrolase 2 family.</text>
</comment>
<evidence type="ECO:0000256" key="1">
    <source>
        <dbReference type="ARBA" id="ARBA00006499"/>
    </source>
</evidence>
<evidence type="ECO:0000313" key="4">
    <source>
        <dbReference type="EMBL" id="KAK4044905.1"/>
    </source>
</evidence>
<feature type="region of interest" description="Disordered" evidence="2">
    <location>
        <begin position="111"/>
        <end position="137"/>
    </location>
</feature>
<dbReference type="Pfam" id="PF02230">
    <property type="entry name" value="Abhydrolase_2"/>
    <property type="match status" value="2"/>
</dbReference>
<evidence type="ECO:0000256" key="2">
    <source>
        <dbReference type="SAM" id="MobiDB-lite"/>
    </source>
</evidence>
<organism evidence="4 5">
    <name type="scientific">Parachaetomium inaequale</name>
    <dbReference type="NCBI Taxonomy" id="2588326"/>
    <lineage>
        <taxon>Eukaryota</taxon>
        <taxon>Fungi</taxon>
        <taxon>Dikarya</taxon>
        <taxon>Ascomycota</taxon>
        <taxon>Pezizomycotina</taxon>
        <taxon>Sordariomycetes</taxon>
        <taxon>Sordariomycetidae</taxon>
        <taxon>Sordariales</taxon>
        <taxon>Chaetomiaceae</taxon>
        <taxon>Parachaetomium</taxon>
    </lineage>
</organism>
<comment type="caution">
    <text evidence="4">The sequence shown here is derived from an EMBL/GenBank/DDBJ whole genome shotgun (WGS) entry which is preliminary data.</text>
</comment>
<feature type="domain" description="Phospholipase/carboxylesterase/thioesterase" evidence="3">
    <location>
        <begin position="172"/>
        <end position="230"/>
    </location>
</feature>
<reference evidence="5" key="1">
    <citation type="journal article" date="2023" name="Mol. Phylogenet. Evol.">
        <title>Genome-scale phylogeny and comparative genomics of the fungal order Sordariales.</title>
        <authorList>
            <person name="Hensen N."/>
            <person name="Bonometti L."/>
            <person name="Westerberg I."/>
            <person name="Brannstrom I.O."/>
            <person name="Guillou S."/>
            <person name="Cros-Aarteil S."/>
            <person name="Calhoun S."/>
            <person name="Haridas S."/>
            <person name="Kuo A."/>
            <person name="Mondo S."/>
            <person name="Pangilinan J."/>
            <person name="Riley R."/>
            <person name="LaButti K."/>
            <person name="Andreopoulos B."/>
            <person name="Lipzen A."/>
            <person name="Chen C."/>
            <person name="Yan M."/>
            <person name="Daum C."/>
            <person name="Ng V."/>
            <person name="Clum A."/>
            <person name="Steindorff A."/>
            <person name="Ohm R.A."/>
            <person name="Martin F."/>
            <person name="Silar P."/>
            <person name="Natvig D.O."/>
            <person name="Lalanne C."/>
            <person name="Gautier V."/>
            <person name="Ament-Velasquez S.L."/>
            <person name="Kruys A."/>
            <person name="Hutchinson M.I."/>
            <person name="Powell A.J."/>
            <person name="Barry K."/>
            <person name="Miller A.N."/>
            <person name="Grigoriev I.V."/>
            <person name="Debuchy R."/>
            <person name="Gladieux P."/>
            <person name="Hiltunen Thoren M."/>
            <person name="Johannesson H."/>
        </authorList>
    </citation>
    <scope>NUCLEOTIDE SEQUENCE [LARGE SCALE GENOMIC DNA]</scope>
    <source>
        <strain evidence="5">CBS 284.82</strain>
    </source>
</reference>
<feature type="domain" description="Phospholipase/carboxylesterase/thioesterase" evidence="3">
    <location>
        <begin position="12"/>
        <end position="103"/>
    </location>
</feature>
<accession>A0AAN6PUM1</accession>
<feature type="compositionally biased region" description="Acidic residues" evidence="2">
    <location>
        <begin position="112"/>
        <end position="137"/>
    </location>
</feature>
<name>A0AAN6PUM1_9PEZI</name>
<dbReference type="EMBL" id="MU854316">
    <property type="protein sequence ID" value="KAK4044905.1"/>
    <property type="molecule type" value="Genomic_DNA"/>
</dbReference>
<sequence length="242" mass="26016">RATIYARSIIHQWFDSWHLSPSPSVPTTTAEEWRVAPGLRDTVSHIHALIRAEAAALGVGGTQGIVLGGLSQGCAASLVALILWEGEALAGFLGMCGWLVFEGGVKAILDGGGEDGEGEGEGEGFDPFEREDGESEEEVEEVVGVEAKVVRALREALELDGEGPVSRPRAFDTPVFMGHGVEDDKVPISRGREAAACLRAAGVDAEWREYQGLGHWYSAEMLTDMASFLTHRTGWERDNKPS</sequence>
<protein>
    <submittedName>
        <fullName evidence="4">Alpha/Beta hydrolase protein</fullName>
    </submittedName>
</protein>
<dbReference type="SUPFAM" id="SSF53474">
    <property type="entry name" value="alpha/beta-Hydrolases"/>
    <property type="match status" value="1"/>
</dbReference>
<keyword evidence="5" id="KW-1185">Reference proteome</keyword>
<evidence type="ECO:0000259" key="3">
    <source>
        <dbReference type="Pfam" id="PF02230"/>
    </source>
</evidence>
<dbReference type="GO" id="GO:0005737">
    <property type="term" value="C:cytoplasm"/>
    <property type="evidence" value="ECO:0007669"/>
    <property type="project" value="TreeGrafter"/>
</dbReference>
<keyword evidence="4" id="KW-0378">Hydrolase</keyword>
<dbReference type="InterPro" id="IPR050565">
    <property type="entry name" value="LYPA1-2/EST-like"/>
</dbReference>
<dbReference type="PANTHER" id="PTHR10655:SF64">
    <property type="entry name" value="PHOSPHOLIPASE_CARBOXYLESTERASE_THIOESTERASE DOMAIN-CONTAINING PROTEIN"/>
    <property type="match status" value="1"/>
</dbReference>
<dbReference type="AlphaFoldDB" id="A0AAN6PUM1"/>
<dbReference type="InterPro" id="IPR029058">
    <property type="entry name" value="AB_hydrolase_fold"/>
</dbReference>
<dbReference type="InterPro" id="IPR003140">
    <property type="entry name" value="PLipase/COase/thioEstase"/>
</dbReference>
<feature type="non-terminal residue" evidence="4">
    <location>
        <position position="1"/>
    </location>
</feature>
<dbReference type="Proteomes" id="UP001303115">
    <property type="component" value="Unassembled WGS sequence"/>
</dbReference>
<gene>
    <name evidence="4" type="ORF">C8A01DRAFT_11828</name>
</gene>